<reference evidence="12" key="1">
    <citation type="journal article" date="2021" name="Mol. Ecol. Resour.">
        <title>Apolygus lucorum genome provides insights into omnivorousness and mesophyll feeding.</title>
        <authorList>
            <person name="Liu Y."/>
            <person name="Liu H."/>
            <person name="Wang H."/>
            <person name="Huang T."/>
            <person name="Liu B."/>
            <person name="Yang B."/>
            <person name="Yin L."/>
            <person name="Li B."/>
            <person name="Zhang Y."/>
            <person name="Zhang S."/>
            <person name="Jiang F."/>
            <person name="Zhang X."/>
            <person name="Ren Y."/>
            <person name="Wang B."/>
            <person name="Wang S."/>
            <person name="Lu Y."/>
            <person name="Wu K."/>
            <person name="Fan W."/>
            <person name="Wang G."/>
        </authorList>
    </citation>
    <scope>NUCLEOTIDE SEQUENCE</scope>
    <source>
        <strain evidence="12">12Hb</strain>
    </source>
</reference>
<keyword evidence="13" id="KW-1185">Reference proteome</keyword>
<feature type="transmembrane region" description="Helical" evidence="8">
    <location>
        <begin position="17"/>
        <end position="37"/>
    </location>
</feature>
<evidence type="ECO:0008006" key="14">
    <source>
        <dbReference type="Google" id="ProtNLM"/>
    </source>
</evidence>
<evidence type="ECO:0000256" key="1">
    <source>
        <dbReference type="ARBA" id="ARBA00001947"/>
    </source>
</evidence>
<evidence type="ECO:0000256" key="5">
    <source>
        <dbReference type="ARBA" id="ARBA00022801"/>
    </source>
</evidence>
<keyword evidence="8" id="KW-0472">Membrane</keyword>
<dbReference type="GO" id="GO:0004222">
    <property type="term" value="F:metalloendopeptidase activity"/>
    <property type="evidence" value="ECO:0007669"/>
    <property type="project" value="InterPro"/>
</dbReference>
<evidence type="ECO:0000259" key="9">
    <source>
        <dbReference type="Pfam" id="PF01435"/>
    </source>
</evidence>
<dbReference type="GO" id="GO:0006508">
    <property type="term" value="P:proteolysis"/>
    <property type="evidence" value="ECO:0007669"/>
    <property type="project" value="UniProtKB-KW"/>
</dbReference>
<dbReference type="Pfam" id="PF16491">
    <property type="entry name" value="Peptidase_M48_N"/>
    <property type="match status" value="1"/>
</dbReference>
<dbReference type="EMBL" id="WIXP02000008">
    <property type="protein sequence ID" value="KAF6207003.1"/>
    <property type="molecule type" value="Genomic_DNA"/>
</dbReference>
<evidence type="ECO:0000256" key="6">
    <source>
        <dbReference type="ARBA" id="ARBA00022833"/>
    </source>
</evidence>
<dbReference type="AlphaFoldDB" id="A0A8S9XDG3"/>
<feature type="transmembrane region" description="Helical" evidence="8">
    <location>
        <begin position="150"/>
        <end position="175"/>
    </location>
</feature>
<dbReference type="OrthoDB" id="360839at2759"/>
<accession>A0A8S9XDG3</accession>
<feature type="domain" description="CAAX prenyl protease 1 N-terminal" evidence="11">
    <location>
        <begin position="40"/>
        <end position="208"/>
    </location>
</feature>
<keyword evidence="7" id="KW-0482">Metalloprotease</keyword>
<dbReference type="Gene3D" id="3.30.2010.10">
    <property type="entry name" value="Metalloproteases ('zincins'), catalytic domain"/>
    <property type="match status" value="1"/>
</dbReference>
<feature type="transmembrane region" description="Helical" evidence="8">
    <location>
        <begin position="115"/>
        <end position="138"/>
    </location>
</feature>
<dbReference type="InterPro" id="IPR001915">
    <property type="entry name" value="Peptidase_M48"/>
</dbReference>
<keyword evidence="3" id="KW-0479">Metal-binding</keyword>
<evidence type="ECO:0000313" key="13">
    <source>
        <dbReference type="Proteomes" id="UP000466442"/>
    </source>
</evidence>
<feature type="domain" description="Peptidase M48" evidence="9">
    <location>
        <begin position="222"/>
        <end position="411"/>
    </location>
</feature>
<feature type="transmembrane region" description="Helical" evidence="8">
    <location>
        <begin position="184"/>
        <end position="207"/>
    </location>
</feature>
<dbReference type="Gene3D" id="2.20.25.240">
    <property type="match status" value="1"/>
</dbReference>
<sequence>MAVDWRRLMEFDDVSDLWVALIAAMLVVDSWKMYLFMRNIKSVTNMKEVPREMAGLISSQDFQRLRDITTEHSIGDMLDNLFSVGVRIGKLALAYYPYVWSMTSDYAQSLTARTIWFYFLDVFLTRTAFIPLIVLGAILSNNPQSDPFLIFINMAIQSTIHALFAAAGAFGLVYLTDKFGPKGFILLIVVTNVIGFYAVAFYIGSIIPKVSLPLQDTPAGNSVRALAARVGYPQDKIFVDPDNVASPNAYYSCALGSKMIIITQSLIAMLQTEQLTSVVAHELGHWHFHHPTFQYILSILELAGLCFLWKWAYANEFLLKMFSMDENCHPIVPVYLSTYYIWPVIQDVYNGFVSIVGRKCEFLADDYCARQGYAMSLREALLTLAARTKTYPLFDTWYSAWFLGHPTALERDVSVFYETSVEIECVLISEKGKPHVVYKSFKFRRDREVTRGISWRCVEKSCRGRIYTNASSDVVVDDTNAVHDHEIRALTVRQKLSNSLKIKAMDDLFSRPMNLIRKEIVNQAASKEVTTLYQDKESEEGKWMKLVFGMPFLASKDVASCFILDMLPSMPVNSRVFDFAEYLLE</sequence>
<evidence type="ECO:0000256" key="8">
    <source>
        <dbReference type="SAM" id="Phobius"/>
    </source>
</evidence>
<comment type="cofactor">
    <cofactor evidence="1">
        <name>Zn(2+)</name>
        <dbReference type="ChEBI" id="CHEBI:29105"/>
    </cofactor>
</comment>
<evidence type="ECO:0000259" key="10">
    <source>
        <dbReference type="Pfam" id="PF04500"/>
    </source>
</evidence>
<evidence type="ECO:0000313" key="12">
    <source>
        <dbReference type="EMBL" id="KAF6207003.1"/>
    </source>
</evidence>
<evidence type="ECO:0000256" key="7">
    <source>
        <dbReference type="ARBA" id="ARBA00023049"/>
    </source>
</evidence>
<dbReference type="Proteomes" id="UP000466442">
    <property type="component" value="Unassembled WGS sequence"/>
</dbReference>
<gene>
    <name evidence="12" type="ORF">GE061_018240</name>
</gene>
<dbReference type="Pfam" id="PF01435">
    <property type="entry name" value="Peptidase_M48"/>
    <property type="match status" value="1"/>
</dbReference>
<keyword evidence="2" id="KW-0645">Protease</keyword>
<proteinExistence type="predicted"/>
<evidence type="ECO:0000259" key="11">
    <source>
        <dbReference type="Pfam" id="PF16491"/>
    </source>
</evidence>
<keyword evidence="8" id="KW-1133">Transmembrane helix</keyword>
<comment type="caution">
    <text evidence="12">The sequence shown here is derived from an EMBL/GenBank/DDBJ whole genome shotgun (WGS) entry which is preliminary data.</text>
</comment>
<evidence type="ECO:0000256" key="3">
    <source>
        <dbReference type="ARBA" id="ARBA00022723"/>
    </source>
</evidence>
<organism evidence="12 13">
    <name type="scientific">Apolygus lucorum</name>
    <name type="common">Small green plant bug</name>
    <name type="synonym">Lygocoris lucorum</name>
    <dbReference type="NCBI Taxonomy" id="248454"/>
    <lineage>
        <taxon>Eukaryota</taxon>
        <taxon>Metazoa</taxon>
        <taxon>Ecdysozoa</taxon>
        <taxon>Arthropoda</taxon>
        <taxon>Hexapoda</taxon>
        <taxon>Insecta</taxon>
        <taxon>Pterygota</taxon>
        <taxon>Neoptera</taxon>
        <taxon>Paraneoptera</taxon>
        <taxon>Hemiptera</taxon>
        <taxon>Heteroptera</taxon>
        <taxon>Panheteroptera</taxon>
        <taxon>Cimicomorpha</taxon>
        <taxon>Miridae</taxon>
        <taxon>Mirini</taxon>
        <taxon>Apolygus</taxon>
    </lineage>
</organism>
<evidence type="ECO:0000256" key="4">
    <source>
        <dbReference type="ARBA" id="ARBA00022771"/>
    </source>
</evidence>
<dbReference type="PANTHER" id="PTHR10120">
    <property type="entry name" value="CAAX PRENYL PROTEASE 1"/>
    <property type="match status" value="1"/>
</dbReference>
<dbReference type="Pfam" id="PF04500">
    <property type="entry name" value="FLYWCH"/>
    <property type="match status" value="1"/>
</dbReference>
<dbReference type="InterPro" id="IPR032456">
    <property type="entry name" value="Peptidase_M48_N"/>
</dbReference>
<evidence type="ECO:0000256" key="2">
    <source>
        <dbReference type="ARBA" id="ARBA00022670"/>
    </source>
</evidence>
<dbReference type="GO" id="GO:0008270">
    <property type="term" value="F:zinc ion binding"/>
    <property type="evidence" value="ECO:0007669"/>
    <property type="project" value="UniProtKB-KW"/>
</dbReference>
<keyword evidence="4" id="KW-0863">Zinc-finger</keyword>
<name>A0A8S9XDG3_APOLU</name>
<keyword evidence="6" id="KW-0862">Zinc</keyword>
<keyword evidence="8" id="KW-0812">Transmembrane</keyword>
<dbReference type="InterPro" id="IPR007588">
    <property type="entry name" value="Znf_FLYWCH"/>
</dbReference>
<feature type="domain" description="FLYWCH-type" evidence="10">
    <location>
        <begin position="427"/>
        <end position="476"/>
    </location>
</feature>
<protein>
    <recommendedName>
        <fullName evidence="14">Ste24 endopeptidase</fullName>
    </recommendedName>
</protein>
<keyword evidence="5" id="KW-0378">Hydrolase</keyword>